<proteinExistence type="predicted"/>
<name>A0ACC1IT17_9FUNG</name>
<evidence type="ECO:0000313" key="1">
    <source>
        <dbReference type="EMBL" id="KAJ1900301.1"/>
    </source>
</evidence>
<evidence type="ECO:0000313" key="2">
    <source>
        <dbReference type="Proteomes" id="UP001150581"/>
    </source>
</evidence>
<keyword evidence="2" id="KW-1185">Reference proteome</keyword>
<sequence length="317" mass="34363">MSSDDDSGLPPIPSDLSSSERRKEQNRRAQKKFRQKDKVRQKEIKWRAAQYEDLVESNKRFKRDIDSISRERDMYRRILENSGVDLAAAKILGDGKSSKVTGISQAEVLAPVAVQPEMGLDPMLQQQQQQEQPLGMSMNDMLSSLVFGAVKSDPMFGVVSQPNIFQHTSTPSASLSPTMSDAASLLPASLSLLSNSFGTAVTLSDDNITTATTGSTTTSNFNLPPAGSSASLVEGQSGVWFDSADMILVDSPIIADHMDTTSGCIQQQQQQMVDPMAFIDELLASPEFSSGSMDTFGTGAVNGPGSMVRKRSFDDMF</sequence>
<comment type="caution">
    <text evidence="1">The sequence shown here is derived from an EMBL/GenBank/DDBJ whole genome shotgun (WGS) entry which is preliminary data.</text>
</comment>
<gene>
    <name evidence="1" type="ORF">LPJ66_001561</name>
</gene>
<dbReference type="EMBL" id="JANBPG010000089">
    <property type="protein sequence ID" value="KAJ1900301.1"/>
    <property type="molecule type" value="Genomic_DNA"/>
</dbReference>
<organism evidence="1 2">
    <name type="scientific">Kickxella alabastrina</name>
    <dbReference type="NCBI Taxonomy" id="61397"/>
    <lineage>
        <taxon>Eukaryota</taxon>
        <taxon>Fungi</taxon>
        <taxon>Fungi incertae sedis</taxon>
        <taxon>Zoopagomycota</taxon>
        <taxon>Kickxellomycotina</taxon>
        <taxon>Kickxellomycetes</taxon>
        <taxon>Kickxellales</taxon>
        <taxon>Kickxellaceae</taxon>
        <taxon>Kickxella</taxon>
    </lineage>
</organism>
<dbReference type="Proteomes" id="UP001150581">
    <property type="component" value="Unassembled WGS sequence"/>
</dbReference>
<reference evidence="1" key="1">
    <citation type="submission" date="2022-07" db="EMBL/GenBank/DDBJ databases">
        <title>Phylogenomic reconstructions and comparative analyses of Kickxellomycotina fungi.</title>
        <authorList>
            <person name="Reynolds N.K."/>
            <person name="Stajich J.E."/>
            <person name="Barry K."/>
            <person name="Grigoriev I.V."/>
            <person name="Crous P."/>
            <person name="Smith M.E."/>
        </authorList>
    </citation>
    <scope>NUCLEOTIDE SEQUENCE</scope>
    <source>
        <strain evidence="1">Benny 63K</strain>
    </source>
</reference>
<protein>
    <submittedName>
        <fullName evidence="1">Uncharacterized protein</fullName>
    </submittedName>
</protein>
<accession>A0ACC1IT17</accession>